<sequence>MSELATPSTPGNSAGPGPDGRAAHELLCEMRTRIATQPLPYQYGVETRALESLVEIFQFARKAMKDNPGCAHFARITTTMLNVDLRPITAKWHRAYKAGVLDSRDGANDFRTDLAALQPRLASFAEELQKLAYGNSQPDVSSPPVVKEDELADCLSPLPFGIDETDASWKAINSSETKEINARRKLQGVATQPGFDANGLSLSGGGIRSATFCLGVMQVLAERGLMKDIDYLSTVSGGGFVGGFISSLVGSGETFEQIACPSGPDSGPVQHLRQNAKYLNAVNLKQRWMMISGTLSGLILNWSAPLAVLSALAFFASYIAMDAHFWISGGVVFILATLASIVLHGITLRLSLAGSTPVLVAGCVLATLFCLAMALLEWGYSQFHSPYALTIFASLSIAAIVAPVLARFLRITSSERSRKLLFEFSLYPAGFLVPLSAVLVFYLLRDLGRSELHPTSSWWNLLHYVSGDIALLGIFLTTGAIAVFLLNINLTGPHKLYRDQLARTFIWPADTPNVELAQVDLKSLGPYHLINATVNLPASKSPVLRDRKGDFFLFSKHWTGSRAVGYSPTASWKTNGRSLDLATAVAISGAAASPQMGLGSVPSLSALMTLLNIRLGYWIVNPKHPKRFISPGFSCILREMTGASMTEAASWLNLSDGGHIENMGLYELLRRRCKFVVCVDGEADPDSTFPGQLTLIRQAQIDLGIQIEPRLDEIRPDPTSRTSKAHAQLFRIKYPTTVDGRLAGTGLLLYLKLSLTGDEAELLKRYRHMNPDFPHQSTLNQFYDEEQFEAYRQLGVHVAQGVFADALLTENSRPATVRDWFAQLAKNMLEP</sequence>
<dbReference type="Gene3D" id="3.40.1090.10">
    <property type="entry name" value="Cytosolic phospholipase A2 catalytic domain"/>
    <property type="match status" value="1"/>
</dbReference>
<dbReference type="EMBL" id="JACHIJ010000005">
    <property type="protein sequence ID" value="MBB5053612.1"/>
    <property type="molecule type" value="Genomic_DNA"/>
</dbReference>
<dbReference type="GO" id="GO:0004623">
    <property type="term" value="F:phospholipase A2 activity"/>
    <property type="evidence" value="ECO:0007669"/>
    <property type="project" value="TreeGrafter"/>
</dbReference>
<dbReference type="SUPFAM" id="SSF52151">
    <property type="entry name" value="FabD/lysophospholipase-like"/>
    <property type="match status" value="1"/>
</dbReference>
<dbReference type="RefSeq" id="WP_024577365.1">
    <property type="nucleotide sequence ID" value="NZ_JACHIJ010000005.1"/>
</dbReference>
<keyword evidence="2" id="KW-0812">Transmembrane</keyword>
<name>A0A840N3X9_9BRAD</name>
<feature type="transmembrane region" description="Helical" evidence="2">
    <location>
        <begin position="464"/>
        <end position="488"/>
    </location>
</feature>
<evidence type="ECO:0000313" key="3">
    <source>
        <dbReference type="EMBL" id="MBB5053612.1"/>
    </source>
</evidence>
<dbReference type="InterPro" id="IPR016035">
    <property type="entry name" value="Acyl_Trfase/lysoPLipase"/>
</dbReference>
<dbReference type="PANTHER" id="PTHR10728:SF40">
    <property type="entry name" value="PATATIN FAMILY PROTEIN"/>
    <property type="match status" value="1"/>
</dbReference>
<gene>
    <name evidence="3" type="ORF">HNQ36_003612</name>
</gene>
<feature type="compositionally biased region" description="Polar residues" evidence="1">
    <location>
        <begin position="1"/>
        <end position="12"/>
    </location>
</feature>
<evidence type="ECO:0000256" key="1">
    <source>
        <dbReference type="SAM" id="MobiDB-lite"/>
    </source>
</evidence>
<dbReference type="GO" id="GO:0005829">
    <property type="term" value="C:cytosol"/>
    <property type="evidence" value="ECO:0007669"/>
    <property type="project" value="TreeGrafter"/>
</dbReference>
<dbReference type="Proteomes" id="UP000521227">
    <property type="component" value="Unassembled WGS sequence"/>
</dbReference>
<proteinExistence type="predicted"/>
<keyword evidence="2" id="KW-1133">Transmembrane helix</keyword>
<feature type="region of interest" description="Disordered" evidence="1">
    <location>
        <begin position="1"/>
        <end position="22"/>
    </location>
</feature>
<reference evidence="3 4" key="1">
    <citation type="submission" date="2020-08" db="EMBL/GenBank/DDBJ databases">
        <title>Genomic Encyclopedia of Type Strains, Phase IV (KMG-IV): sequencing the most valuable type-strain genomes for metagenomic binning, comparative biology and taxonomic classification.</title>
        <authorList>
            <person name="Goeker M."/>
        </authorList>
    </citation>
    <scope>NUCLEOTIDE SEQUENCE [LARGE SCALE GENOMIC DNA]</scope>
    <source>
        <strain evidence="3 4">DSM 17498</strain>
    </source>
</reference>
<comment type="caution">
    <text evidence="3">The sequence shown here is derived from an EMBL/GenBank/DDBJ whole genome shotgun (WGS) entry which is preliminary data.</text>
</comment>
<keyword evidence="2" id="KW-0472">Membrane</keyword>
<feature type="transmembrane region" description="Helical" evidence="2">
    <location>
        <begin position="325"/>
        <end position="346"/>
    </location>
</feature>
<organism evidence="3 4">
    <name type="scientific">Afipia massiliensis</name>
    <dbReference type="NCBI Taxonomy" id="211460"/>
    <lineage>
        <taxon>Bacteria</taxon>
        <taxon>Pseudomonadati</taxon>
        <taxon>Pseudomonadota</taxon>
        <taxon>Alphaproteobacteria</taxon>
        <taxon>Hyphomicrobiales</taxon>
        <taxon>Nitrobacteraceae</taxon>
        <taxon>Afipia</taxon>
    </lineage>
</organism>
<protein>
    <submittedName>
        <fullName evidence="3">MFS family permease</fullName>
    </submittedName>
</protein>
<dbReference type="AlphaFoldDB" id="A0A840N3X9"/>
<dbReference type="GO" id="GO:0046475">
    <property type="term" value="P:glycerophospholipid catabolic process"/>
    <property type="evidence" value="ECO:0007669"/>
    <property type="project" value="TreeGrafter"/>
</dbReference>
<feature type="transmembrane region" description="Helical" evidence="2">
    <location>
        <begin position="421"/>
        <end position="444"/>
    </location>
</feature>
<feature type="transmembrane region" description="Helical" evidence="2">
    <location>
        <begin position="295"/>
        <end position="319"/>
    </location>
</feature>
<evidence type="ECO:0000313" key="4">
    <source>
        <dbReference type="Proteomes" id="UP000521227"/>
    </source>
</evidence>
<feature type="transmembrane region" description="Helical" evidence="2">
    <location>
        <begin position="358"/>
        <end position="380"/>
    </location>
</feature>
<accession>A0A840N3X9</accession>
<dbReference type="PANTHER" id="PTHR10728">
    <property type="entry name" value="CYTOSOLIC PHOSPHOLIPASE A2"/>
    <property type="match status" value="1"/>
</dbReference>
<feature type="transmembrane region" description="Helical" evidence="2">
    <location>
        <begin position="386"/>
        <end position="409"/>
    </location>
</feature>
<evidence type="ECO:0000256" key="2">
    <source>
        <dbReference type="SAM" id="Phobius"/>
    </source>
</evidence>